<evidence type="ECO:0000256" key="5">
    <source>
        <dbReference type="SAM" id="MobiDB-lite"/>
    </source>
</evidence>
<dbReference type="Proteomes" id="UP000823941">
    <property type="component" value="Chromosome 9"/>
</dbReference>
<feature type="region of interest" description="Disordered" evidence="5">
    <location>
        <begin position="286"/>
        <end position="314"/>
    </location>
</feature>
<dbReference type="InterPro" id="IPR002110">
    <property type="entry name" value="Ankyrin_rpt"/>
</dbReference>
<gene>
    <name evidence="6" type="ORF">JYU34_006254</name>
</gene>
<dbReference type="EMBL" id="JAHIBW010000009">
    <property type="protein sequence ID" value="KAG7307690.1"/>
    <property type="molecule type" value="Genomic_DNA"/>
</dbReference>
<dbReference type="PANTHER" id="PTHR24193">
    <property type="entry name" value="ANKYRIN REPEAT PROTEIN"/>
    <property type="match status" value="1"/>
</dbReference>
<dbReference type="InterPro" id="IPR036770">
    <property type="entry name" value="Ankyrin_rpt-contain_sf"/>
</dbReference>
<sequence>MSEICTEDIVVSFSDGQDVSAEPAAEALAEGGAGRRAASTSLELGRRLLAAARDGDTNTVLDLMAKGAPFTTDWLGTSPLHLAAANDRQEVCLVLLRAGVSRDCRTKVERTPLHLAAYWGHAGAAATLLDHHADVNCRDMLGMTPLHWAAERGHVACARLLLSRGADPLLPSRFRTTPLSLAVQEGGEMRVLVEEAVNRRVAGDAVETLVNGDDSIKCGADPLLPSRFRTTPLSLAVQEGGEMRGLVEEAVNRRVAGDAVESWTLEEQQSEEMTEQTEFVTVESLAPPAPAPATPTQPQNNQQSSPSTRGESGAARLLRRHGIALLPPPADNTVANALHAGRTVLLSDAGKLMLKESAAPSPAPPASTPTPASPAGGVLLTATPVAAPPSGVKIFTLANKMLLQDGKAGKKAAGQGNTVSYVYNVSDGRAPRLQLKKPKAIKILLNKGNLQKIIQSQKNSEQVTEVVSPSDASLAAQLAACRAQLAEARARAQRYRARLALYEQVDD</sequence>
<evidence type="ECO:0000313" key="7">
    <source>
        <dbReference type="Proteomes" id="UP000823941"/>
    </source>
</evidence>
<feature type="compositionally biased region" description="Low complexity" evidence="5">
    <location>
        <begin position="296"/>
        <end position="308"/>
    </location>
</feature>
<comment type="caution">
    <text evidence="6">The sequence shown here is derived from an EMBL/GenBank/DDBJ whole genome shotgun (WGS) entry which is preliminary data.</text>
</comment>
<dbReference type="SMART" id="SM00248">
    <property type="entry name" value="ANK"/>
    <property type="match status" value="3"/>
</dbReference>
<keyword evidence="4" id="KW-0175">Coiled coil</keyword>
<feature type="repeat" description="ANK" evidence="3">
    <location>
        <begin position="108"/>
        <end position="140"/>
    </location>
</feature>
<evidence type="ECO:0000313" key="6">
    <source>
        <dbReference type="EMBL" id="KAG7307690.1"/>
    </source>
</evidence>
<feature type="repeat" description="ANK" evidence="3">
    <location>
        <begin position="75"/>
        <end position="107"/>
    </location>
</feature>
<proteinExistence type="predicted"/>
<name>A0ABQ7QRJ8_PLUXY</name>
<evidence type="ECO:0000256" key="4">
    <source>
        <dbReference type="SAM" id="Coils"/>
    </source>
</evidence>
<evidence type="ECO:0000256" key="1">
    <source>
        <dbReference type="ARBA" id="ARBA00022737"/>
    </source>
</evidence>
<accession>A0ABQ7QRJ8</accession>
<dbReference type="Pfam" id="PF12796">
    <property type="entry name" value="Ank_2"/>
    <property type="match status" value="1"/>
</dbReference>
<keyword evidence="2 3" id="KW-0040">ANK repeat</keyword>
<keyword evidence="7" id="KW-1185">Reference proteome</keyword>
<reference evidence="6 7" key="1">
    <citation type="submission" date="2021-06" db="EMBL/GenBank/DDBJ databases">
        <title>A haploid diamondback moth (Plutella xylostella L.) genome assembly resolves 31 chromosomes and identifies a diamide resistance mutation.</title>
        <authorList>
            <person name="Ward C.M."/>
            <person name="Perry K.D."/>
            <person name="Baker G."/>
            <person name="Powis K."/>
            <person name="Heckel D.G."/>
            <person name="Baxter S.W."/>
        </authorList>
    </citation>
    <scope>NUCLEOTIDE SEQUENCE [LARGE SCALE GENOMIC DNA]</scope>
    <source>
        <strain evidence="6 7">LV</strain>
        <tissue evidence="6">Single pupa</tissue>
    </source>
</reference>
<feature type="coiled-coil region" evidence="4">
    <location>
        <begin position="478"/>
        <end position="505"/>
    </location>
</feature>
<dbReference type="SUPFAM" id="SSF48403">
    <property type="entry name" value="Ankyrin repeat"/>
    <property type="match status" value="1"/>
</dbReference>
<organism evidence="6 7">
    <name type="scientific">Plutella xylostella</name>
    <name type="common">Diamondback moth</name>
    <name type="synonym">Plutella maculipennis</name>
    <dbReference type="NCBI Taxonomy" id="51655"/>
    <lineage>
        <taxon>Eukaryota</taxon>
        <taxon>Metazoa</taxon>
        <taxon>Ecdysozoa</taxon>
        <taxon>Arthropoda</taxon>
        <taxon>Hexapoda</taxon>
        <taxon>Insecta</taxon>
        <taxon>Pterygota</taxon>
        <taxon>Neoptera</taxon>
        <taxon>Endopterygota</taxon>
        <taxon>Lepidoptera</taxon>
        <taxon>Glossata</taxon>
        <taxon>Ditrysia</taxon>
        <taxon>Yponomeutoidea</taxon>
        <taxon>Plutellidae</taxon>
        <taxon>Plutella</taxon>
    </lineage>
</organism>
<dbReference type="PROSITE" id="PS50297">
    <property type="entry name" value="ANK_REP_REGION"/>
    <property type="match status" value="3"/>
</dbReference>
<evidence type="ECO:0000256" key="3">
    <source>
        <dbReference type="PROSITE-ProRule" id="PRU00023"/>
    </source>
</evidence>
<dbReference type="InterPro" id="IPR050663">
    <property type="entry name" value="Ankyrin-SOCS_Box"/>
</dbReference>
<keyword evidence="1" id="KW-0677">Repeat</keyword>
<protein>
    <submittedName>
        <fullName evidence="6">Uncharacterized protein</fullName>
    </submittedName>
</protein>
<dbReference type="PANTHER" id="PTHR24193:SF121">
    <property type="entry name" value="ADA2A-CONTAINING COMPLEX COMPONENT 3, ISOFORM D"/>
    <property type="match status" value="1"/>
</dbReference>
<feature type="repeat" description="ANK" evidence="3">
    <location>
        <begin position="141"/>
        <end position="173"/>
    </location>
</feature>
<dbReference type="Gene3D" id="1.25.40.20">
    <property type="entry name" value="Ankyrin repeat-containing domain"/>
    <property type="match status" value="1"/>
</dbReference>
<evidence type="ECO:0000256" key="2">
    <source>
        <dbReference type="ARBA" id="ARBA00023043"/>
    </source>
</evidence>
<dbReference type="PROSITE" id="PS50088">
    <property type="entry name" value="ANK_REPEAT"/>
    <property type="match status" value="3"/>
</dbReference>